<evidence type="ECO:0000259" key="2">
    <source>
        <dbReference type="Pfam" id="PF13628"/>
    </source>
</evidence>
<dbReference type="RefSeq" id="WP_050045221.1">
    <property type="nucleotide sequence ID" value="NZ_JBFQGM010000003.1"/>
</dbReference>
<feature type="domain" description="DUF4142" evidence="2">
    <location>
        <begin position="73"/>
        <end position="207"/>
    </location>
</feature>
<evidence type="ECO:0000313" key="3">
    <source>
        <dbReference type="EMBL" id="MFL9460817.1"/>
    </source>
</evidence>
<feature type="region of interest" description="Disordered" evidence="1">
    <location>
        <begin position="207"/>
        <end position="255"/>
    </location>
</feature>
<dbReference type="PANTHER" id="PTHR38593:SF1">
    <property type="entry name" value="BLR2558 PROTEIN"/>
    <property type="match status" value="1"/>
</dbReference>
<proteinExistence type="predicted"/>
<gene>
    <name evidence="3" type="ORF">AB0759_09275</name>
</gene>
<feature type="compositionally biased region" description="Polar residues" evidence="1">
    <location>
        <begin position="52"/>
        <end position="68"/>
    </location>
</feature>
<protein>
    <submittedName>
        <fullName evidence="3">DUF4142 domain-containing protein</fullName>
    </submittedName>
</protein>
<keyword evidence="4" id="KW-1185">Reference proteome</keyword>
<dbReference type="InterPro" id="IPR025419">
    <property type="entry name" value="DUF4142"/>
</dbReference>
<dbReference type="Pfam" id="PF13628">
    <property type="entry name" value="DUF4142"/>
    <property type="match status" value="1"/>
</dbReference>
<feature type="region of interest" description="Disordered" evidence="1">
    <location>
        <begin position="36"/>
        <end position="68"/>
    </location>
</feature>
<reference evidence="3 4" key="1">
    <citation type="submission" date="2024-07" db="EMBL/GenBank/DDBJ databases">
        <authorList>
            <person name="Tripathy S."/>
        </authorList>
    </citation>
    <scope>NUCLEOTIDE SEQUENCE [LARGE SCALE GENOMIC DNA]</scope>
    <source>
        <strain evidence="3 4">VB-61278_2</strain>
    </source>
</reference>
<dbReference type="Proteomes" id="UP001628874">
    <property type="component" value="Unassembled WGS sequence"/>
</dbReference>
<dbReference type="PANTHER" id="PTHR38593">
    <property type="entry name" value="BLR2558 PROTEIN"/>
    <property type="match status" value="1"/>
</dbReference>
<sequence>MHNQTQFIKNFVGSFLGVAGISAVIAFPTIGQANINPGSSENSEHSILAQKTPGTANPAPGSTNRTGSPANIDQEFVTQAGQSDQFEIQTSQLALQRAKSPEVKKYAQQMINEHKNSTQQLRKISQQKGYKLPTSVGDANRSLLTQVTNATGTNFDQAYMQAQVAAHRKTLANYQNYISNGTDAELKAFANKIAPVVANHLNMAQSMVGNSGDSGSSSGTSPSGNTPGTTRPTTNTPNTGTPGTGTTRPAPNPER</sequence>
<comment type="caution">
    <text evidence="3">The sequence shown here is derived from an EMBL/GenBank/DDBJ whole genome shotgun (WGS) entry which is preliminary data.</text>
</comment>
<name>A0ABW8WIL5_9CYAN</name>
<dbReference type="InterPro" id="IPR012347">
    <property type="entry name" value="Ferritin-like"/>
</dbReference>
<organism evidence="3 4">
    <name type="scientific">Scytonema tolypothrichoides VB-61278_2</name>
    <dbReference type="NCBI Taxonomy" id="3232314"/>
    <lineage>
        <taxon>Bacteria</taxon>
        <taxon>Bacillati</taxon>
        <taxon>Cyanobacteriota</taxon>
        <taxon>Cyanophyceae</taxon>
        <taxon>Nostocales</taxon>
        <taxon>Scytonemataceae</taxon>
        <taxon>Scytonema</taxon>
    </lineage>
</organism>
<feature type="compositionally biased region" description="Low complexity" evidence="1">
    <location>
        <begin position="209"/>
        <end position="249"/>
    </location>
</feature>
<accession>A0ABW8WIL5</accession>
<dbReference type="Gene3D" id="1.20.1260.10">
    <property type="match status" value="1"/>
</dbReference>
<dbReference type="CDD" id="cd00657">
    <property type="entry name" value="Ferritin_like"/>
    <property type="match status" value="1"/>
</dbReference>
<evidence type="ECO:0000313" key="4">
    <source>
        <dbReference type="Proteomes" id="UP001628874"/>
    </source>
</evidence>
<dbReference type="EMBL" id="JBFQGM010000003">
    <property type="protein sequence ID" value="MFL9460817.1"/>
    <property type="molecule type" value="Genomic_DNA"/>
</dbReference>
<evidence type="ECO:0000256" key="1">
    <source>
        <dbReference type="SAM" id="MobiDB-lite"/>
    </source>
</evidence>